<accession>A0A3B0PP24</accession>
<dbReference type="AlphaFoldDB" id="A0A3B0PP24"/>
<dbReference type="Proteomes" id="UP000257559">
    <property type="component" value="Chromosome"/>
</dbReference>
<dbReference type="EMBL" id="LS991951">
    <property type="protein sequence ID" value="SYV97547.1"/>
    <property type="molecule type" value="Genomic_DNA"/>
</dbReference>
<evidence type="ECO:0000313" key="2">
    <source>
        <dbReference type="Proteomes" id="UP000257559"/>
    </source>
</evidence>
<keyword evidence="2" id="KW-1185">Reference proteome</keyword>
<sequence length="43" mass="5152">MVNKQKKNNLKNGLDFFKSLFSYFNLKKSTRVNAEKPKNLMTW</sequence>
<proteinExistence type="predicted"/>
<name>A0A3B0PP24_9BACT</name>
<gene>
    <name evidence="1" type="ORF">NCTC10132_00913</name>
</gene>
<protein>
    <submittedName>
        <fullName evidence="1">Uncharacterized protein</fullName>
    </submittedName>
</protein>
<dbReference type="KEGG" id="medw:NCTC10132_00913"/>
<feature type="non-terminal residue" evidence="1">
    <location>
        <position position="43"/>
    </location>
</feature>
<organism evidence="1 2">
    <name type="scientific">Mycoplasmopsis edwardii</name>
    <dbReference type="NCBI Taxonomy" id="53558"/>
    <lineage>
        <taxon>Bacteria</taxon>
        <taxon>Bacillati</taxon>
        <taxon>Mycoplasmatota</taxon>
        <taxon>Mycoplasmoidales</taxon>
        <taxon>Metamycoplasmataceae</taxon>
        <taxon>Mycoplasmopsis</taxon>
    </lineage>
</organism>
<evidence type="ECO:0000313" key="1">
    <source>
        <dbReference type="EMBL" id="SYV97547.1"/>
    </source>
</evidence>
<reference evidence="2" key="1">
    <citation type="submission" date="2018-06" db="EMBL/GenBank/DDBJ databases">
        <authorList>
            <consortium name="Pathogen Informatics"/>
        </authorList>
    </citation>
    <scope>NUCLEOTIDE SEQUENCE [LARGE SCALE GENOMIC DNA]</scope>
    <source>
        <strain evidence="2">NCTC10132</strain>
    </source>
</reference>